<dbReference type="InterPro" id="IPR011576">
    <property type="entry name" value="Pyridox_Oxase_N"/>
</dbReference>
<keyword evidence="3" id="KW-1185">Reference proteome</keyword>
<dbReference type="InterPro" id="IPR012349">
    <property type="entry name" value="Split_barrel_FMN-bd"/>
</dbReference>
<dbReference type="PANTHER" id="PTHR42815:SF2">
    <property type="entry name" value="FAD-BINDING, PUTATIVE (AFU_ORTHOLOGUE AFUA_6G07600)-RELATED"/>
    <property type="match status" value="1"/>
</dbReference>
<dbReference type="EMBL" id="SMRT01000017">
    <property type="protein sequence ID" value="TDF93218.1"/>
    <property type="molecule type" value="Genomic_DNA"/>
</dbReference>
<dbReference type="AlphaFoldDB" id="A0A4R5KF36"/>
<dbReference type="Pfam" id="PF01243">
    <property type="entry name" value="PNPOx_N"/>
    <property type="match status" value="1"/>
</dbReference>
<accession>A0A4R5KF36</accession>
<dbReference type="Gene3D" id="2.30.110.10">
    <property type="entry name" value="Electron Transport, Fmn-binding Protein, Chain A"/>
    <property type="match status" value="1"/>
</dbReference>
<dbReference type="InterPro" id="IPR024029">
    <property type="entry name" value="Pyridox_Oxase_FMN-dep"/>
</dbReference>
<organism evidence="2 3">
    <name type="scientific">Paenibacillus piri</name>
    <dbReference type="NCBI Taxonomy" id="2547395"/>
    <lineage>
        <taxon>Bacteria</taxon>
        <taxon>Bacillati</taxon>
        <taxon>Bacillota</taxon>
        <taxon>Bacilli</taxon>
        <taxon>Bacillales</taxon>
        <taxon>Paenibacillaceae</taxon>
        <taxon>Paenibacillus</taxon>
    </lineage>
</organism>
<dbReference type="NCBIfam" id="TIGR04025">
    <property type="entry name" value="PPOX_FMN_DR2398"/>
    <property type="match status" value="1"/>
</dbReference>
<reference evidence="2 3" key="1">
    <citation type="submission" date="2019-03" db="EMBL/GenBank/DDBJ databases">
        <title>This is whole genome sequence of Paenibacillus sp MS74 strain.</title>
        <authorList>
            <person name="Trinh H.N."/>
        </authorList>
    </citation>
    <scope>NUCLEOTIDE SEQUENCE [LARGE SCALE GENOMIC DNA]</scope>
    <source>
        <strain evidence="2 3">MS74</strain>
    </source>
</reference>
<dbReference type="RefSeq" id="WP_133234235.1">
    <property type="nucleotide sequence ID" value="NZ_SMRT01000017.1"/>
</dbReference>
<evidence type="ECO:0000313" key="2">
    <source>
        <dbReference type="EMBL" id="TDF93218.1"/>
    </source>
</evidence>
<comment type="caution">
    <text evidence="2">The sequence shown here is derived from an EMBL/GenBank/DDBJ whole genome shotgun (WGS) entry which is preliminary data.</text>
</comment>
<name>A0A4R5KF36_9BACL</name>
<proteinExistence type="predicted"/>
<sequence length="210" mass="23760">MFDERIHSWEQLESLGLFGKPSKLAANKVMRELDSYSQDFIAKSPFLVISTADAEGRCDVSPRGDAPGFVHVIDERHLFIPDRPGNRRMDSARNILTNPQIGLLFIVPGLGETFRVNGQACVTRDRRLLELSAVNGNMPLLGIGVQVEECFLHCAKAFKRSGLWEPETWPDEERRPSAPRMLVAHVKAKMAVTEDEVKELLHESYTKRLY</sequence>
<feature type="domain" description="Pyridoxamine 5'-phosphate oxidase N-terminal" evidence="1">
    <location>
        <begin position="38"/>
        <end position="130"/>
    </location>
</feature>
<gene>
    <name evidence="2" type="ORF">E1757_27410</name>
</gene>
<dbReference type="Proteomes" id="UP000295636">
    <property type="component" value="Unassembled WGS sequence"/>
</dbReference>
<dbReference type="PANTHER" id="PTHR42815">
    <property type="entry name" value="FAD-BINDING, PUTATIVE (AFU_ORTHOLOGUE AFUA_6G07600)-RELATED"/>
    <property type="match status" value="1"/>
</dbReference>
<evidence type="ECO:0000259" key="1">
    <source>
        <dbReference type="Pfam" id="PF01243"/>
    </source>
</evidence>
<protein>
    <submittedName>
        <fullName evidence="2">Pyridoxamine 5'-phosphate oxidase family protein</fullName>
    </submittedName>
</protein>
<dbReference type="SUPFAM" id="SSF50475">
    <property type="entry name" value="FMN-binding split barrel"/>
    <property type="match status" value="1"/>
</dbReference>
<dbReference type="OrthoDB" id="9796486at2"/>
<evidence type="ECO:0000313" key="3">
    <source>
        <dbReference type="Proteomes" id="UP000295636"/>
    </source>
</evidence>